<evidence type="ECO:0000256" key="1">
    <source>
        <dbReference type="ARBA" id="ARBA00005436"/>
    </source>
</evidence>
<dbReference type="STRING" id="1754192.A0A1Y1VD95"/>
<dbReference type="GO" id="GO:0002182">
    <property type="term" value="P:cytoplasmic translational elongation"/>
    <property type="evidence" value="ECO:0007669"/>
    <property type="project" value="InterPro"/>
</dbReference>
<keyword evidence="7" id="KW-1185">Reference proteome</keyword>
<keyword evidence="2 5" id="KW-0689">Ribosomal protein</keyword>
<dbReference type="InterPro" id="IPR027534">
    <property type="entry name" value="Ribosomal_P1/P2"/>
</dbReference>
<dbReference type="GO" id="GO:0003735">
    <property type="term" value="F:structural constituent of ribosome"/>
    <property type="evidence" value="ECO:0007669"/>
    <property type="project" value="InterPro"/>
</dbReference>
<feature type="region of interest" description="Disordered" evidence="4">
    <location>
        <begin position="70"/>
        <end position="108"/>
    </location>
</feature>
<dbReference type="EMBL" id="MCFG01000003">
    <property type="protein sequence ID" value="ORX88022.1"/>
    <property type="molecule type" value="Genomic_DNA"/>
</dbReference>
<keyword evidence="3" id="KW-0687">Ribonucleoprotein</keyword>
<comment type="caution">
    <text evidence="5">The sequence shown here is derived from an EMBL/GenBank/DDBJ whole genome shotgun (WGS) entry which is preliminary data.</text>
</comment>
<evidence type="ECO:0000256" key="4">
    <source>
        <dbReference type="SAM" id="MobiDB-lite"/>
    </source>
</evidence>
<dbReference type="Pfam" id="PF00428">
    <property type="entry name" value="Ribosomal_60s"/>
    <property type="match status" value="1"/>
</dbReference>
<feature type="compositionally biased region" description="Acidic residues" evidence="4">
    <location>
        <begin position="85"/>
        <end position="100"/>
    </location>
</feature>
<organism evidence="5 7">
    <name type="scientific">Anaeromyces robustus</name>
    <dbReference type="NCBI Taxonomy" id="1754192"/>
    <lineage>
        <taxon>Eukaryota</taxon>
        <taxon>Fungi</taxon>
        <taxon>Fungi incertae sedis</taxon>
        <taxon>Chytridiomycota</taxon>
        <taxon>Chytridiomycota incertae sedis</taxon>
        <taxon>Neocallimastigomycetes</taxon>
        <taxon>Neocallimastigales</taxon>
        <taxon>Neocallimastigaceae</taxon>
        <taxon>Anaeromyces</taxon>
    </lineage>
</organism>
<dbReference type="Gene3D" id="1.10.10.1410">
    <property type="match status" value="1"/>
</dbReference>
<dbReference type="InterPro" id="IPR044076">
    <property type="entry name" value="Ribosomal_P2"/>
</dbReference>
<dbReference type="InterPro" id="IPR038716">
    <property type="entry name" value="P1/P2_N_sf"/>
</dbReference>
<comment type="similarity">
    <text evidence="1">Belongs to the eukaryotic ribosomal protein P1/P2 family.</text>
</comment>
<evidence type="ECO:0000256" key="3">
    <source>
        <dbReference type="ARBA" id="ARBA00023274"/>
    </source>
</evidence>
<protein>
    <submittedName>
        <fullName evidence="5">Ribosomal protein 60S</fullName>
    </submittedName>
</protein>
<evidence type="ECO:0000313" key="6">
    <source>
        <dbReference type="EMBL" id="ORX88022.1"/>
    </source>
</evidence>
<dbReference type="PANTHER" id="PTHR21141:SF5">
    <property type="entry name" value="LARGE RIBOSOMAL SUBUNIT PROTEIN P2"/>
    <property type="match status" value="1"/>
</dbReference>
<reference evidence="5 7" key="2">
    <citation type="submission" date="2016-08" db="EMBL/GenBank/DDBJ databases">
        <title>Pervasive Adenine N6-methylation of Active Genes in Fungi.</title>
        <authorList>
            <consortium name="DOE Joint Genome Institute"/>
            <person name="Mondo S.J."/>
            <person name="Dannebaum R.O."/>
            <person name="Kuo R.C."/>
            <person name="Labutti K."/>
            <person name="Haridas S."/>
            <person name="Kuo A."/>
            <person name="Salamov A."/>
            <person name="Ahrendt S.R."/>
            <person name="Lipzen A."/>
            <person name="Sullivan W."/>
            <person name="Andreopoulos W.B."/>
            <person name="Clum A."/>
            <person name="Lindquist E."/>
            <person name="Daum C."/>
            <person name="Ramamoorthy G.K."/>
            <person name="Gryganskyi A."/>
            <person name="Culley D."/>
            <person name="Magnuson J.K."/>
            <person name="James T.Y."/>
            <person name="O'Malley M.A."/>
            <person name="Stajich J.E."/>
            <person name="Spatafora J.W."/>
            <person name="Visel A."/>
            <person name="Grigoriev I.V."/>
        </authorList>
    </citation>
    <scope>NUCLEOTIDE SEQUENCE [LARGE SCALE GENOMIC DNA]</scope>
    <source>
        <strain evidence="5 7">S4</strain>
    </source>
</reference>
<gene>
    <name evidence="6" type="ORF">BCR32DRAFT_324198</name>
    <name evidence="5" type="ORF">BCR32DRAFT_330965</name>
</gene>
<dbReference type="FunFam" id="1.10.10.1410:FF:000002">
    <property type="entry name" value="60S acidic ribosomal protein P2"/>
    <property type="match status" value="1"/>
</dbReference>
<dbReference type="AlphaFoldDB" id="A0A1Y1VD95"/>
<name>A0A1Y1VD95_9FUNG</name>
<dbReference type="PANTHER" id="PTHR21141">
    <property type="entry name" value="60S ACIDIC RIBOSOMAL PROTEIN FAMILY MEMBER"/>
    <property type="match status" value="1"/>
</dbReference>
<reference evidence="5 7" key="1">
    <citation type="submission" date="2016-08" db="EMBL/GenBank/DDBJ databases">
        <title>A Parts List for Fungal Cellulosomes Revealed by Comparative Genomics.</title>
        <authorList>
            <consortium name="DOE Joint Genome Institute"/>
            <person name="Haitjema C.H."/>
            <person name="Gilmore S.P."/>
            <person name="Henske J.K."/>
            <person name="Solomon K.V."/>
            <person name="De Groot R."/>
            <person name="Kuo A."/>
            <person name="Mondo S.J."/>
            <person name="Salamov A.A."/>
            <person name="Labutti K."/>
            <person name="Zhao Z."/>
            <person name="Chiniquy J."/>
            <person name="Barry K."/>
            <person name="Brewer H.M."/>
            <person name="Purvine S.O."/>
            <person name="Wright A.T."/>
            <person name="Boxma B."/>
            <person name="Van Alen T."/>
            <person name="Hackstein J.H."/>
            <person name="Baker S.E."/>
            <person name="Grigoriev I.V."/>
            <person name="O'Malley M.A."/>
        </authorList>
    </citation>
    <scope>NUCLEOTIDE SEQUENCE [LARGE SCALE GENOMIC DNA]</scope>
    <source>
        <strain evidence="5 7">S4</strain>
    </source>
</reference>
<accession>A0A1Y1VD95</accession>
<evidence type="ECO:0000313" key="7">
    <source>
        <dbReference type="Proteomes" id="UP000193944"/>
    </source>
</evidence>
<evidence type="ECO:0000313" key="5">
    <source>
        <dbReference type="EMBL" id="ORX52274.1"/>
    </source>
</evidence>
<proteinExistence type="inferred from homology"/>
<dbReference type="GO" id="GO:0022625">
    <property type="term" value="C:cytosolic large ribosomal subunit"/>
    <property type="evidence" value="ECO:0007669"/>
    <property type="project" value="InterPro"/>
</dbReference>
<dbReference type="HAMAP" id="MF_01478">
    <property type="entry name" value="Ribosomal_L12_arch"/>
    <property type="match status" value="1"/>
</dbReference>
<dbReference type="Proteomes" id="UP000193944">
    <property type="component" value="Unassembled WGS sequence"/>
</dbReference>
<sequence length="108" mass="10781">MKYLAAYLLATLGGNASPSANDLKKIIKTIGADVDDEKVDAVVAALNGKDIDEVIADGFSKLSAAPVASGSAGAAAGGAGAAAEAAEEAKEEEEEEESDSDMGFGLFD</sequence>
<evidence type="ECO:0000256" key="2">
    <source>
        <dbReference type="ARBA" id="ARBA00022980"/>
    </source>
</evidence>
<dbReference type="EMBL" id="MCFG01000727">
    <property type="protein sequence ID" value="ORX52274.1"/>
    <property type="molecule type" value="Genomic_DNA"/>
</dbReference>
<dbReference type="CDD" id="cd05833">
    <property type="entry name" value="Ribosomal_P2"/>
    <property type="match status" value="1"/>
</dbReference>